<evidence type="ECO:0000313" key="1">
    <source>
        <dbReference type="EMBL" id="SMX95174.1"/>
    </source>
</evidence>
<accession>A0A2H1K6I1</accession>
<evidence type="ECO:0000313" key="2">
    <source>
        <dbReference type="Proteomes" id="UP000234641"/>
    </source>
</evidence>
<dbReference type="AlphaFoldDB" id="A0A2H1K6I1"/>
<protein>
    <submittedName>
        <fullName evidence="1">Uncharacterized protein</fullName>
    </submittedName>
</protein>
<organism evidence="1 2">
    <name type="scientific">Brevibacterium linens ATCC 9172</name>
    <dbReference type="NCBI Taxonomy" id="1255617"/>
    <lineage>
        <taxon>Bacteria</taxon>
        <taxon>Bacillati</taxon>
        <taxon>Actinomycetota</taxon>
        <taxon>Actinomycetes</taxon>
        <taxon>Micrococcales</taxon>
        <taxon>Brevibacteriaceae</taxon>
        <taxon>Brevibacterium</taxon>
    </lineage>
</organism>
<proteinExistence type="predicted"/>
<dbReference type="EMBL" id="FXYY01000022">
    <property type="protein sequence ID" value="SMX95174.1"/>
    <property type="molecule type" value="Genomic_DNA"/>
</dbReference>
<gene>
    <name evidence="1" type="ORF">BLIN9172_02845</name>
</gene>
<sequence length="58" mass="6381">MSNVRGRRVEFDDIDENDLVISEPKTAAAGLKAGEVAFERGLRQGGASRTVRSMFRVN</sequence>
<reference evidence="1 2" key="1">
    <citation type="submission" date="2017-03" db="EMBL/GenBank/DDBJ databases">
        <authorList>
            <person name="Afonso C.L."/>
            <person name="Miller P.J."/>
            <person name="Scott M.A."/>
            <person name="Spackman E."/>
            <person name="Goraichik I."/>
            <person name="Dimitrov K.M."/>
            <person name="Suarez D.L."/>
            <person name="Swayne D.E."/>
        </authorList>
    </citation>
    <scope>NUCLEOTIDE SEQUENCE [LARGE SCALE GENOMIC DNA]</scope>
    <source>
        <strain evidence="1 2">ATCC 9172</strain>
    </source>
</reference>
<dbReference type="Proteomes" id="UP000234641">
    <property type="component" value="Unassembled WGS sequence"/>
</dbReference>
<name>A0A2H1K6I1_BRELN</name>